<dbReference type="InterPro" id="IPR047187">
    <property type="entry name" value="SF1_C_Upf1"/>
</dbReference>
<dbReference type="InterPro" id="IPR045055">
    <property type="entry name" value="DNA2/NAM7-like"/>
</dbReference>
<evidence type="ECO:0000259" key="2">
    <source>
        <dbReference type="Pfam" id="PF13087"/>
    </source>
</evidence>
<accession>A0ABS6YCF8</accession>
<feature type="domain" description="DNA2/NAM7 helicase-like C-terminal" evidence="2">
    <location>
        <begin position="885"/>
        <end position="1100"/>
    </location>
</feature>
<protein>
    <submittedName>
        <fullName evidence="3">AAA family ATPase</fullName>
    </submittedName>
</protein>
<dbReference type="Pfam" id="PF13087">
    <property type="entry name" value="AAA_12"/>
    <property type="match status" value="1"/>
</dbReference>
<dbReference type="RefSeq" id="WP_219481013.1">
    <property type="nucleotide sequence ID" value="NZ_JAHXCT010000003.1"/>
</dbReference>
<evidence type="ECO:0000259" key="1">
    <source>
        <dbReference type="Pfam" id="PF13086"/>
    </source>
</evidence>
<dbReference type="CDD" id="cd18808">
    <property type="entry name" value="SF1_C_Upf1"/>
    <property type="match status" value="1"/>
</dbReference>
<feature type="domain" description="DNA2/NAM7 helicase helicase" evidence="1">
    <location>
        <begin position="698"/>
        <end position="777"/>
    </location>
</feature>
<dbReference type="Pfam" id="PF13086">
    <property type="entry name" value="AAA_11"/>
    <property type="match status" value="2"/>
</dbReference>
<dbReference type="PANTHER" id="PTHR10887:SF495">
    <property type="entry name" value="HELICASE SENATAXIN ISOFORM X1-RELATED"/>
    <property type="match status" value="1"/>
</dbReference>
<reference evidence="3 4" key="1">
    <citation type="submission" date="2021-07" db="EMBL/GenBank/DDBJ databases">
        <title>Genomic diversity and antimicrobial resistance of Prevotella spp. isolated from chronic lung disease airways.</title>
        <authorList>
            <person name="Webb K.A."/>
            <person name="Olagoke O.S."/>
            <person name="Baird T."/>
            <person name="Neill J."/>
            <person name="Pham A."/>
            <person name="Wells T.J."/>
            <person name="Ramsay K.A."/>
            <person name="Bell S.C."/>
            <person name="Sarovich D.S."/>
            <person name="Price E.P."/>
        </authorList>
    </citation>
    <scope>NUCLEOTIDE SEQUENCE [LARGE SCALE GENOMIC DNA]</scope>
    <source>
        <strain evidence="3 4">SCHI0011.S.12</strain>
    </source>
</reference>
<dbReference type="EMBL" id="JAHXCT010000003">
    <property type="protein sequence ID" value="MBW4769257.1"/>
    <property type="molecule type" value="Genomic_DNA"/>
</dbReference>
<dbReference type="Proteomes" id="UP000788426">
    <property type="component" value="Unassembled WGS sequence"/>
</dbReference>
<comment type="caution">
    <text evidence="3">The sequence shown here is derived from an EMBL/GenBank/DDBJ whole genome shotgun (WGS) entry which is preliminary data.</text>
</comment>
<dbReference type="PANTHER" id="PTHR10887">
    <property type="entry name" value="DNA2/NAM7 HELICASE FAMILY"/>
    <property type="match status" value="1"/>
</dbReference>
<dbReference type="InterPro" id="IPR041679">
    <property type="entry name" value="DNA2/NAM7-like_C"/>
</dbReference>
<evidence type="ECO:0000313" key="3">
    <source>
        <dbReference type="EMBL" id="MBW4769257.1"/>
    </source>
</evidence>
<name>A0ABS6YCF8_9BACT</name>
<feature type="domain" description="DNA2/NAM7 helicase helicase" evidence="1">
    <location>
        <begin position="786"/>
        <end position="862"/>
    </location>
</feature>
<sequence>MIIAEELFDRIVALIQLDEHRAPEVTGMLYDTLKLACREALSNNRELFGNLFSQVDYLSRKYSMHLRDVVAIQKMRSETRTGMQFSSKELLSHARALSIFISTIFQTAIPTRLNHLLPRVYYISKAKREINYRRIRALVLSVQSDAFKVRCEQFEDIKEMTVPLNEPHLLYLSTLLKEGMQVNLLDCNVENDVIETALVVVNPDFLVDISSIARCFTDWGHHPLSYTYNRLSPSANSKAILLGHYSGVALDDIINKKEHYSWQESLKKSFSKKALEYCTCGDMNVGDDFKHSAQQQSSNIQQIVDELFHSEKTSFDESKAILEPSFICEELGIQGRVDLMTTDFKLLIEQKSGGNFNIERGIINKYGSYQREDHYVQLLLYYGVLQHNFRLGRNDIDIRLLYSKYPLPGGLVVVAFYQQLFREAIEFRNRVVVNEIAVAQQGFGSILAELTPFTLNANKLTSSFYQRYIQPQQNHVLEPLQQLSPLEKAYFNRMMTFVYREQASSKTSENEGHGGCQADLWSMPLSEKRDAGNIYTGLVIVKKERSDATSGVDLLTFEITEHDPYFLPNFRKGDSVCLYTYLKDDEPLATRAILYKGTLVSIGQEQLVVRLNDAQQHNEIFEKDPSNQLFFALEHAGSDSAFTASIRSLHEMITAPADRKNLLLGVLEPRSDASKQLTKSYHPAYDDILLGVKQALDYYLLIGPPGTGKTSMALRFMVEEELTAPNASVLLLSYTNRAVDEICEMLCSAQIDFIRLGNSDAADPKFAPFFIERVVDECPKLNDVKDRITSARVIVSTTSTLQGKPYLFALKQFSLAIIDESSQIVESSIVGLLSAHSHSASHSLAIERFVMVGDHKQLPAVVRQSVEESAVEEPLLHDIGLMNCRESLFERLLRKARKHNNHAIIGSLRYQGRMHFELAEFVSNSFYAKEQLTVVPLPHQKEERLNYQVPSVDELDEALKAHRLMFFPSPKNGVLGQNDKTNAYEARLVALLLARVYKQYEHCFDPNKTVGVIIPYRNQIAMIRKEIDKLGIEALQKISIDTVERYQGSQREVIIYSFTIQHQYQMSFLTSNTFVEDGVVIDRKLNVALTRARQQMLITGYEPLLERNEIFKDLIKHIKQKGGYMDASKYVIFDVK</sequence>
<gene>
    <name evidence="3" type="ORF">KZO38_05715</name>
</gene>
<keyword evidence="4" id="KW-1185">Reference proteome</keyword>
<proteinExistence type="predicted"/>
<evidence type="ECO:0000313" key="4">
    <source>
        <dbReference type="Proteomes" id="UP000788426"/>
    </source>
</evidence>
<dbReference type="InterPro" id="IPR041677">
    <property type="entry name" value="DNA2/NAM7_AAA_11"/>
</dbReference>
<organism evidence="3 4">
    <name type="scientific">Hoylesella nanceiensis</name>
    <dbReference type="NCBI Taxonomy" id="425941"/>
    <lineage>
        <taxon>Bacteria</taxon>
        <taxon>Pseudomonadati</taxon>
        <taxon>Bacteroidota</taxon>
        <taxon>Bacteroidia</taxon>
        <taxon>Bacteroidales</taxon>
        <taxon>Prevotellaceae</taxon>
        <taxon>Hoylesella</taxon>
    </lineage>
</organism>